<proteinExistence type="predicted"/>
<dbReference type="STRING" id="59843.A3958_16920"/>
<gene>
    <name evidence="7" type="ORF">AWU65_17510</name>
</gene>
<dbReference type="InterPro" id="IPR024172">
    <property type="entry name" value="AadA/Aad9"/>
</dbReference>
<dbReference type="PIRSF" id="PIRSF000819">
    <property type="entry name" value="Streptomycin_3-adenylyltransf"/>
    <property type="match status" value="1"/>
</dbReference>
<keyword evidence="1 4" id="KW-0808">Transferase</keyword>
<evidence type="ECO:0000256" key="4">
    <source>
        <dbReference type="PIRNR" id="PIRNR000819"/>
    </source>
</evidence>
<comment type="caution">
    <text evidence="7">The sequence shown here is derived from an EMBL/GenBank/DDBJ whole genome shotgun (WGS) entry which is preliminary data.</text>
</comment>
<feature type="domain" description="Polymerase nucleotidyl transferase" evidence="5">
    <location>
        <begin position="9"/>
        <end position="60"/>
    </location>
</feature>
<evidence type="ECO:0000259" key="5">
    <source>
        <dbReference type="Pfam" id="PF01909"/>
    </source>
</evidence>
<evidence type="ECO:0000313" key="7">
    <source>
        <dbReference type="EMBL" id="KZS47588.1"/>
    </source>
</evidence>
<dbReference type="Pfam" id="PF13427">
    <property type="entry name" value="AadA_C"/>
    <property type="match status" value="1"/>
</dbReference>
<dbReference type="Pfam" id="PF01909">
    <property type="entry name" value="NTP_transf_2"/>
    <property type="match status" value="1"/>
</dbReference>
<dbReference type="AlphaFoldDB" id="A0A163KWH0"/>
<keyword evidence="4" id="KW-0548">Nucleotidyltransferase</keyword>
<dbReference type="OrthoDB" id="5643411at2"/>
<sequence length="254" mass="28814">MDTPLVLNRVVDLFKEELGGNLVGIYLHGSLAMGCFNPDTSDVDLLLVVRDKLTREQMRRLAKNIINLHDTMPNQQGLELSLVLESSLQNFVYPPPFEFHYSAFHRERYLTDNEYVCGGFEDADLAAHYTVIYHRGIALYGKPVREVFDLIDRQYYIQAIVQDVEGAVQDITNSPMYYTLNLCRVLYYLKEGVVSSKKEGGEWGLHALPSKYRPLIQRALAQYSGGARNAADSAPDELMSFASDMLAQIYESLE</sequence>
<dbReference type="InterPro" id="IPR002934">
    <property type="entry name" value="Polymerase_NTP_transf_dom"/>
</dbReference>
<evidence type="ECO:0000256" key="3">
    <source>
        <dbReference type="ARBA" id="ARBA00047831"/>
    </source>
</evidence>
<keyword evidence="2 4" id="KW-0046">Antibiotic resistance</keyword>
<dbReference type="GO" id="GO:0070566">
    <property type="term" value="F:adenylyltransferase activity"/>
    <property type="evidence" value="ECO:0007669"/>
    <property type="project" value="InterPro"/>
</dbReference>
<evidence type="ECO:0000313" key="8">
    <source>
        <dbReference type="Proteomes" id="UP000076796"/>
    </source>
</evidence>
<dbReference type="InterPro" id="IPR025184">
    <property type="entry name" value="AadA_C"/>
</dbReference>
<dbReference type="RefSeq" id="WP_063478907.1">
    <property type="nucleotide sequence ID" value="NZ_CP147845.1"/>
</dbReference>
<dbReference type="InterPro" id="IPR043519">
    <property type="entry name" value="NT_sf"/>
</dbReference>
<organism evidence="7 8">
    <name type="scientific">Paenibacillus glucanolyticus</name>
    <dbReference type="NCBI Taxonomy" id="59843"/>
    <lineage>
        <taxon>Bacteria</taxon>
        <taxon>Bacillati</taxon>
        <taxon>Bacillota</taxon>
        <taxon>Bacilli</taxon>
        <taxon>Bacillales</taxon>
        <taxon>Paenibacillaceae</taxon>
        <taxon>Paenibacillus</taxon>
    </lineage>
</organism>
<protein>
    <recommendedName>
        <fullName evidence="4">Spectinomycin 9-adenylyltransferase</fullName>
    </recommendedName>
</protein>
<dbReference type="Proteomes" id="UP000076796">
    <property type="component" value="Unassembled WGS sequence"/>
</dbReference>
<name>A0A163KWH0_9BACL</name>
<evidence type="ECO:0000259" key="6">
    <source>
        <dbReference type="Pfam" id="PF13427"/>
    </source>
</evidence>
<comment type="catalytic activity">
    <reaction evidence="3 4">
        <text>spectinomycin + ATP = 9-O-adenylylspectinomycin + diphosphate</text>
        <dbReference type="Rhea" id="RHEA:63228"/>
        <dbReference type="ChEBI" id="CHEBI:30616"/>
        <dbReference type="ChEBI" id="CHEBI:33019"/>
        <dbReference type="ChEBI" id="CHEBI:146260"/>
        <dbReference type="ChEBI" id="CHEBI:146261"/>
    </reaction>
</comment>
<dbReference type="SUPFAM" id="SSF81301">
    <property type="entry name" value="Nucleotidyltransferase"/>
    <property type="match status" value="1"/>
</dbReference>
<dbReference type="GO" id="GO:0046677">
    <property type="term" value="P:response to antibiotic"/>
    <property type="evidence" value="ECO:0007669"/>
    <property type="project" value="UniProtKB-KW"/>
</dbReference>
<dbReference type="GeneID" id="97556969"/>
<keyword evidence="4" id="KW-0547">Nucleotide-binding</keyword>
<feature type="domain" description="Adenylyltransferase AadA C-terminal" evidence="6">
    <location>
        <begin position="146"/>
        <end position="247"/>
    </location>
</feature>
<dbReference type="EMBL" id="LWMH01000001">
    <property type="protein sequence ID" value="KZS47588.1"/>
    <property type="molecule type" value="Genomic_DNA"/>
</dbReference>
<dbReference type="Gene3D" id="3.30.460.10">
    <property type="entry name" value="Beta Polymerase, domain 2"/>
    <property type="match status" value="1"/>
</dbReference>
<reference evidence="7" key="1">
    <citation type="journal article" date="2016" name="Genome Announc.">
        <title>Draft genomes of two strains of Paenibacillus glucanolyticus with capability to degrade lignocellulose.</title>
        <authorList>
            <person name="Mathews S.L."/>
            <person name="Pawlak J."/>
            <person name="Grunden A.M."/>
        </authorList>
    </citation>
    <scope>NUCLEOTIDE SEQUENCE [LARGE SCALE GENOMIC DNA]</scope>
    <source>
        <strain evidence="7">SLM1</strain>
    </source>
</reference>
<evidence type="ECO:0000256" key="2">
    <source>
        <dbReference type="ARBA" id="ARBA00023251"/>
    </source>
</evidence>
<dbReference type="CDD" id="cd05403">
    <property type="entry name" value="NT_KNTase_like"/>
    <property type="match status" value="1"/>
</dbReference>
<evidence type="ECO:0000256" key="1">
    <source>
        <dbReference type="ARBA" id="ARBA00022679"/>
    </source>
</evidence>
<keyword evidence="4" id="KW-0067">ATP-binding</keyword>
<accession>A0A163KWH0</accession>
<keyword evidence="8" id="KW-1185">Reference proteome</keyword>
<dbReference type="GO" id="GO:0005524">
    <property type="term" value="F:ATP binding"/>
    <property type="evidence" value="ECO:0007669"/>
    <property type="project" value="UniProtKB-KW"/>
</dbReference>